<proteinExistence type="predicted"/>
<sequence length="34" mass="3850">PEYQSMQASTSEVIADLVAEIQSLRQRITTLENK</sequence>
<feature type="non-terminal residue" evidence="1">
    <location>
        <position position="1"/>
    </location>
</feature>
<organism evidence="1">
    <name type="scientific">uncultured Caudovirales phage</name>
    <dbReference type="NCBI Taxonomy" id="2100421"/>
    <lineage>
        <taxon>Viruses</taxon>
        <taxon>Duplodnaviria</taxon>
        <taxon>Heunggongvirae</taxon>
        <taxon>Uroviricota</taxon>
        <taxon>Caudoviricetes</taxon>
        <taxon>Peduoviridae</taxon>
        <taxon>Maltschvirus</taxon>
        <taxon>Maltschvirus maltsch</taxon>
    </lineage>
</organism>
<gene>
    <name evidence="1" type="ORF">UFOVP620_1</name>
</gene>
<name>A0A6J5N1Q0_9CAUD</name>
<evidence type="ECO:0000313" key="1">
    <source>
        <dbReference type="EMBL" id="CAB4152217.1"/>
    </source>
</evidence>
<accession>A0A6J5N1Q0</accession>
<dbReference type="EMBL" id="LR796576">
    <property type="protein sequence ID" value="CAB4152217.1"/>
    <property type="molecule type" value="Genomic_DNA"/>
</dbReference>
<reference evidence="1" key="1">
    <citation type="submission" date="2020-04" db="EMBL/GenBank/DDBJ databases">
        <authorList>
            <person name="Chiriac C."/>
            <person name="Salcher M."/>
            <person name="Ghai R."/>
            <person name="Kavagutti S V."/>
        </authorList>
    </citation>
    <scope>NUCLEOTIDE SEQUENCE</scope>
</reference>
<protein>
    <recommendedName>
        <fullName evidence="2">Intramolecular chaperone auto-processing domain containing protein</fullName>
    </recommendedName>
</protein>
<evidence type="ECO:0008006" key="2">
    <source>
        <dbReference type="Google" id="ProtNLM"/>
    </source>
</evidence>